<gene>
    <name evidence="1" type="ORF">JCM19241_4635</name>
</gene>
<comment type="caution">
    <text evidence="1">The sequence shown here is derived from an EMBL/GenBank/DDBJ whole genome shotgun (WGS) entry which is preliminary data.</text>
</comment>
<protein>
    <submittedName>
        <fullName evidence="1">Uncharacterized protein</fullName>
    </submittedName>
</protein>
<organism evidence="1 2">
    <name type="scientific">Vibrio ishigakensis</name>
    <dbReference type="NCBI Taxonomy" id="1481914"/>
    <lineage>
        <taxon>Bacteria</taxon>
        <taxon>Pseudomonadati</taxon>
        <taxon>Pseudomonadota</taxon>
        <taxon>Gammaproteobacteria</taxon>
        <taxon>Vibrionales</taxon>
        <taxon>Vibrionaceae</taxon>
        <taxon>Vibrio</taxon>
    </lineage>
</organism>
<dbReference type="EMBL" id="BBSC01000009">
    <property type="protein sequence ID" value="GAM77512.1"/>
    <property type="molecule type" value="Genomic_DNA"/>
</dbReference>
<accession>A0A0B8QK67</accession>
<reference evidence="1 2" key="1">
    <citation type="submission" date="2015-01" db="EMBL/GenBank/DDBJ databases">
        <title>Vibrio sp. C94 JCM 19241 whole genome shotgun sequence.</title>
        <authorList>
            <person name="Sawabe T."/>
            <person name="Meirelles P."/>
            <person name="Feng G."/>
            <person name="Sayaka M."/>
            <person name="Hattori M."/>
            <person name="Ohkuma M."/>
        </authorList>
    </citation>
    <scope>NUCLEOTIDE SEQUENCE [LARGE SCALE GENOMIC DNA]</scope>
    <source>
        <strain evidence="2">JCM 19241</strain>
    </source>
</reference>
<sequence>MHIIQHAKKYHCHIMLRSVPDKLLTLFEVSNALPLIAEHLEVKN</sequence>
<name>A0A0B8QK67_9VIBR</name>
<dbReference type="AlphaFoldDB" id="A0A0B8QK67"/>
<proteinExistence type="predicted"/>
<dbReference type="Proteomes" id="UP000031666">
    <property type="component" value="Unassembled WGS sequence"/>
</dbReference>
<reference evidence="1 2" key="2">
    <citation type="submission" date="2015-01" db="EMBL/GenBank/DDBJ databases">
        <authorList>
            <consortium name="NBRP consortium"/>
            <person name="Sawabe T."/>
            <person name="Meirelles P."/>
            <person name="Feng G."/>
            <person name="Sayaka M."/>
            <person name="Hattori M."/>
            <person name="Ohkuma M."/>
        </authorList>
    </citation>
    <scope>NUCLEOTIDE SEQUENCE [LARGE SCALE GENOMIC DNA]</scope>
    <source>
        <strain evidence="2">JCM 19241</strain>
    </source>
</reference>
<dbReference type="STRING" id="1481914.JCM19241_4635"/>
<evidence type="ECO:0000313" key="1">
    <source>
        <dbReference type="EMBL" id="GAM77512.1"/>
    </source>
</evidence>
<evidence type="ECO:0000313" key="2">
    <source>
        <dbReference type="Proteomes" id="UP000031666"/>
    </source>
</evidence>